<evidence type="ECO:0000313" key="2">
    <source>
        <dbReference type="EMBL" id="KAK1688349.1"/>
    </source>
</evidence>
<gene>
    <name evidence="2" type="ORF">BDP55DRAFT_66969</name>
</gene>
<evidence type="ECO:0000256" key="1">
    <source>
        <dbReference type="SAM" id="MobiDB-lite"/>
    </source>
</evidence>
<evidence type="ECO:0000313" key="3">
    <source>
        <dbReference type="Proteomes" id="UP001224890"/>
    </source>
</evidence>
<proteinExistence type="predicted"/>
<dbReference type="Proteomes" id="UP001224890">
    <property type="component" value="Unassembled WGS sequence"/>
</dbReference>
<comment type="caution">
    <text evidence="2">The sequence shown here is derived from an EMBL/GenBank/DDBJ whole genome shotgun (WGS) entry which is preliminary data.</text>
</comment>
<dbReference type="EMBL" id="JAHMHR010000012">
    <property type="protein sequence ID" value="KAK1688349.1"/>
    <property type="molecule type" value="Genomic_DNA"/>
</dbReference>
<organism evidence="2 3">
    <name type="scientific">Colletotrichum godetiae</name>
    <dbReference type="NCBI Taxonomy" id="1209918"/>
    <lineage>
        <taxon>Eukaryota</taxon>
        <taxon>Fungi</taxon>
        <taxon>Dikarya</taxon>
        <taxon>Ascomycota</taxon>
        <taxon>Pezizomycotina</taxon>
        <taxon>Sordariomycetes</taxon>
        <taxon>Hypocreomycetidae</taxon>
        <taxon>Glomerellales</taxon>
        <taxon>Glomerellaceae</taxon>
        <taxon>Colletotrichum</taxon>
        <taxon>Colletotrichum acutatum species complex</taxon>
    </lineage>
</organism>
<accession>A0AAJ0AQ70</accession>
<dbReference type="AlphaFoldDB" id="A0AAJ0AQ70"/>
<sequence>MFDCCTRRRDSLASPVTLLLLAPLYVPAWAGHDVLTSLIYKDTTLPGDRGSTLHTTTPPPRPSHYRLQRNKARQGTPTSLFWGCLLRISQLPGERRADPRRTYLILRTQPPPPPLPPPYWIEHRGTKRGALANHRVHLRFSH</sequence>
<reference evidence="2" key="1">
    <citation type="submission" date="2021-06" db="EMBL/GenBank/DDBJ databases">
        <title>Comparative genomics, transcriptomics and evolutionary studies reveal genomic signatures of adaptation to plant cell wall in hemibiotrophic fungi.</title>
        <authorList>
            <consortium name="DOE Joint Genome Institute"/>
            <person name="Baroncelli R."/>
            <person name="Diaz J.F."/>
            <person name="Benocci T."/>
            <person name="Peng M."/>
            <person name="Battaglia E."/>
            <person name="Haridas S."/>
            <person name="Andreopoulos W."/>
            <person name="Labutti K."/>
            <person name="Pangilinan J."/>
            <person name="Floch G.L."/>
            <person name="Makela M.R."/>
            <person name="Henrissat B."/>
            <person name="Grigoriev I.V."/>
            <person name="Crouch J.A."/>
            <person name="De Vries R.P."/>
            <person name="Sukno S.A."/>
            <person name="Thon M.R."/>
        </authorList>
    </citation>
    <scope>NUCLEOTIDE SEQUENCE</scope>
    <source>
        <strain evidence="2">CBS 193.32</strain>
    </source>
</reference>
<feature type="region of interest" description="Disordered" evidence="1">
    <location>
        <begin position="46"/>
        <end position="67"/>
    </location>
</feature>
<name>A0AAJ0AQ70_9PEZI</name>
<keyword evidence="3" id="KW-1185">Reference proteome</keyword>
<protein>
    <submittedName>
        <fullName evidence="2">Uncharacterized protein</fullName>
    </submittedName>
</protein>
<dbReference type="RefSeq" id="XP_060432044.1">
    <property type="nucleotide sequence ID" value="XM_060575315.1"/>
</dbReference>
<dbReference type="GeneID" id="85459841"/>